<reference evidence="1" key="1">
    <citation type="submission" date="2014-11" db="EMBL/GenBank/DDBJ databases">
        <authorList>
            <person name="Amaro Gonzalez C."/>
        </authorList>
    </citation>
    <scope>NUCLEOTIDE SEQUENCE</scope>
</reference>
<accession>A0A0E9PBL5</accession>
<dbReference type="AlphaFoldDB" id="A0A0E9PBL5"/>
<proteinExistence type="predicted"/>
<evidence type="ECO:0000313" key="1">
    <source>
        <dbReference type="EMBL" id="JAH01909.1"/>
    </source>
</evidence>
<protein>
    <submittedName>
        <fullName evidence="1">Uncharacterized protein</fullName>
    </submittedName>
</protein>
<reference evidence="1" key="2">
    <citation type="journal article" date="2015" name="Fish Shellfish Immunol.">
        <title>Early steps in the European eel (Anguilla anguilla)-Vibrio vulnificus interaction in the gills: Role of the RtxA13 toxin.</title>
        <authorList>
            <person name="Callol A."/>
            <person name="Pajuelo D."/>
            <person name="Ebbesson L."/>
            <person name="Teles M."/>
            <person name="MacKenzie S."/>
            <person name="Amaro C."/>
        </authorList>
    </citation>
    <scope>NUCLEOTIDE SEQUENCE</scope>
</reference>
<organism evidence="1">
    <name type="scientific">Anguilla anguilla</name>
    <name type="common">European freshwater eel</name>
    <name type="synonym">Muraena anguilla</name>
    <dbReference type="NCBI Taxonomy" id="7936"/>
    <lineage>
        <taxon>Eukaryota</taxon>
        <taxon>Metazoa</taxon>
        <taxon>Chordata</taxon>
        <taxon>Craniata</taxon>
        <taxon>Vertebrata</taxon>
        <taxon>Euteleostomi</taxon>
        <taxon>Actinopterygii</taxon>
        <taxon>Neopterygii</taxon>
        <taxon>Teleostei</taxon>
        <taxon>Anguilliformes</taxon>
        <taxon>Anguillidae</taxon>
        <taxon>Anguilla</taxon>
    </lineage>
</organism>
<dbReference type="EMBL" id="GBXM01106668">
    <property type="protein sequence ID" value="JAH01909.1"/>
    <property type="molecule type" value="Transcribed_RNA"/>
</dbReference>
<sequence>MHTARRRSKIAGFTLYAFMVCLS</sequence>
<name>A0A0E9PBL5_ANGAN</name>